<gene>
    <name evidence="2" type="ORF">SAMN05444169_7024</name>
</gene>
<reference evidence="2 3" key="1">
    <citation type="submission" date="2016-11" db="EMBL/GenBank/DDBJ databases">
        <authorList>
            <person name="Jaros S."/>
            <person name="Januszkiewicz K."/>
            <person name="Wedrychowicz H."/>
        </authorList>
    </citation>
    <scope>NUCLEOTIDE SEQUENCE [LARGE SCALE GENOMIC DNA]</scope>
    <source>
        <strain evidence="2 3">GAS242</strain>
    </source>
</reference>
<feature type="region of interest" description="Disordered" evidence="1">
    <location>
        <begin position="63"/>
        <end position="94"/>
    </location>
</feature>
<name>A0A1M5SAE6_9BRAD</name>
<organism evidence="2 3">
    <name type="scientific">Bradyrhizobium erythrophlei</name>
    <dbReference type="NCBI Taxonomy" id="1437360"/>
    <lineage>
        <taxon>Bacteria</taxon>
        <taxon>Pseudomonadati</taxon>
        <taxon>Pseudomonadota</taxon>
        <taxon>Alphaproteobacteria</taxon>
        <taxon>Hyphomicrobiales</taxon>
        <taxon>Nitrobacteraceae</taxon>
        <taxon>Bradyrhizobium</taxon>
    </lineage>
</organism>
<dbReference type="Proteomes" id="UP000190675">
    <property type="component" value="Chromosome I"/>
</dbReference>
<dbReference type="EMBL" id="LT670818">
    <property type="protein sequence ID" value="SHH35420.1"/>
    <property type="molecule type" value="Genomic_DNA"/>
</dbReference>
<proteinExistence type="predicted"/>
<dbReference type="AlphaFoldDB" id="A0A1M5SAE6"/>
<protein>
    <submittedName>
        <fullName evidence="2">Uncharacterized protein</fullName>
    </submittedName>
</protein>
<sequence>MAWWHRLFSPKAGAPSESSEYKVAFCLYSADGKRGTEVRVRRIGRAYFVEREWVEGTTFKDRGRGEEIGPYETPEAAEAAAVARPWFSGGENSN</sequence>
<accession>A0A1M5SAE6</accession>
<evidence type="ECO:0000313" key="3">
    <source>
        <dbReference type="Proteomes" id="UP000190675"/>
    </source>
</evidence>
<evidence type="ECO:0000256" key="1">
    <source>
        <dbReference type="SAM" id="MobiDB-lite"/>
    </source>
</evidence>
<evidence type="ECO:0000313" key="2">
    <source>
        <dbReference type="EMBL" id="SHH35420.1"/>
    </source>
</evidence>